<keyword evidence="3" id="KW-1185">Reference proteome</keyword>
<evidence type="ECO:0000259" key="1">
    <source>
        <dbReference type="PROSITE" id="PS50994"/>
    </source>
</evidence>
<dbReference type="GO" id="GO:0003676">
    <property type="term" value="F:nucleic acid binding"/>
    <property type="evidence" value="ECO:0007669"/>
    <property type="project" value="InterPro"/>
</dbReference>
<dbReference type="CDD" id="cd09272">
    <property type="entry name" value="RNase_HI_RT_Ty1"/>
    <property type="match status" value="1"/>
</dbReference>
<dbReference type="Pfam" id="PF00665">
    <property type="entry name" value="rve"/>
    <property type="match status" value="1"/>
</dbReference>
<protein>
    <recommendedName>
        <fullName evidence="1">Integrase catalytic domain-containing protein</fullName>
    </recommendedName>
</protein>
<dbReference type="PANTHER" id="PTHR11439">
    <property type="entry name" value="GAG-POL-RELATED RETROTRANSPOSON"/>
    <property type="match status" value="1"/>
</dbReference>
<sequence>MLSKDQSTQKIIGYAEIKNGLYQLHLPNHTASAQSAITAPHSDPVIWHFRLGHTPFNKLSSFPISFDNKSCNNITPCDICHFSKQKKLSFTDSTSHAIASFDLVHMDIWGPFSTASYSGFKYFLTIVDDHTRCTWTFMMKTKSETRFHIMNFYKLIQTQFDKKIKIIRTDNGAEFMFSSFYQSNGIIHQLSCVETPQQNGRVERKHQHILQIARSLLFQSCLPITFWSDCVLSAVHIINRTPTAILDNKSPFELLYNTIPDYSHLKVFGCLAYASTLTANRNKFDPRASKCVFIGYPFGYKGYKLYDLNTHKIFVSRHVQFYENIFPYKDILQKSYNSSNNDNTSTDNHTVSTDQSYATSTQVNSNSFIDNQISEEFNTINYNIINDSSESTNTSSFQDDMNIVDPETSPQRKSSRVRSIPTYLHNYDYSLPDSIKPTHQSSCNLIRYPISNHISDNRLDQSYKCFTASISLIKEPKTYKQAIKYPEWQTAMNTELQALEQNNTWTLVNLPPQQHTVGCKWVYKTKLKSDGTLERYKARLVAKGYTQEEGLDYFDTFSPVVKLTTVRLLLAIATTKHWFLQQLDINNAFLHGDLLETIYMQPPPGYLSPGDTRVCKLQKSLYGLKQASRQWYYKLSECLQGIGYIQSQADFSLFTKSNDNSITVLLLYVDDIILAGNDKTEINYVKDVLHNTFTIKDLGDLKYILGIEVARSEKGICLSQRKYTLDILSENGYLNCKPYSTPMDSKIKLSKENGTALSDPKVYRTLIGKLLYLTVTRPDIAYSVQTLSQFLAKPTDIHLNAAHRILRYLKNAPGKGLFYSINSDLKLSGYSDSDWAGCVDTRRSVSGYCFYLGNSLISWKSKKQQVVSRSSTESEYRAAANAVCEAQWLHYLLKDFKIQHLFPINLHIDNQSTYFLAHNPVQHQRTKHIELDCHLLREKISTGLINLKLIKNHCQLADVYTKALGNPLFEEFTVKMNLLDIHAHLEGGYQGVQNNEKKELKD</sequence>
<dbReference type="InterPro" id="IPR036397">
    <property type="entry name" value="RNaseH_sf"/>
</dbReference>
<accession>A0AAV0CP22</accession>
<dbReference type="Pfam" id="PF07727">
    <property type="entry name" value="RVT_2"/>
    <property type="match status" value="1"/>
</dbReference>
<comment type="caution">
    <text evidence="2">The sequence shown here is derived from an EMBL/GenBank/DDBJ whole genome shotgun (WGS) entry which is preliminary data.</text>
</comment>
<dbReference type="Proteomes" id="UP001152523">
    <property type="component" value="Unassembled WGS sequence"/>
</dbReference>
<name>A0AAV0CP22_9ASTE</name>
<dbReference type="PANTHER" id="PTHR11439:SF498">
    <property type="entry name" value="DNAK FAMILY PROTEIN"/>
    <property type="match status" value="1"/>
</dbReference>
<dbReference type="SUPFAM" id="SSF53098">
    <property type="entry name" value="Ribonuclease H-like"/>
    <property type="match status" value="1"/>
</dbReference>
<dbReference type="EMBL" id="CAMAPF010000037">
    <property type="protein sequence ID" value="CAH9081989.1"/>
    <property type="molecule type" value="Genomic_DNA"/>
</dbReference>
<evidence type="ECO:0000313" key="3">
    <source>
        <dbReference type="Proteomes" id="UP001152523"/>
    </source>
</evidence>
<dbReference type="InterPro" id="IPR025724">
    <property type="entry name" value="GAG-pre-integrase_dom"/>
</dbReference>
<organism evidence="2 3">
    <name type="scientific">Cuscuta epithymum</name>
    <dbReference type="NCBI Taxonomy" id="186058"/>
    <lineage>
        <taxon>Eukaryota</taxon>
        <taxon>Viridiplantae</taxon>
        <taxon>Streptophyta</taxon>
        <taxon>Embryophyta</taxon>
        <taxon>Tracheophyta</taxon>
        <taxon>Spermatophyta</taxon>
        <taxon>Magnoliopsida</taxon>
        <taxon>eudicotyledons</taxon>
        <taxon>Gunneridae</taxon>
        <taxon>Pentapetalae</taxon>
        <taxon>asterids</taxon>
        <taxon>lamiids</taxon>
        <taxon>Solanales</taxon>
        <taxon>Convolvulaceae</taxon>
        <taxon>Cuscuteae</taxon>
        <taxon>Cuscuta</taxon>
        <taxon>Cuscuta subgen. Cuscuta</taxon>
    </lineage>
</organism>
<dbReference type="Gene3D" id="3.30.420.10">
    <property type="entry name" value="Ribonuclease H-like superfamily/Ribonuclease H"/>
    <property type="match status" value="1"/>
</dbReference>
<dbReference type="InterPro" id="IPR043502">
    <property type="entry name" value="DNA/RNA_pol_sf"/>
</dbReference>
<dbReference type="InterPro" id="IPR057670">
    <property type="entry name" value="SH3_retrovirus"/>
</dbReference>
<evidence type="ECO:0000313" key="2">
    <source>
        <dbReference type="EMBL" id="CAH9081989.1"/>
    </source>
</evidence>
<reference evidence="2" key="1">
    <citation type="submission" date="2022-07" db="EMBL/GenBank/DDBJ databases">
        <authorList>
            <person name="Macas J."/>
            <person name="Novak P."/>
            <person name="Neumann P."/>
        </authorList>
    </citation>
    <scope>NUCLEOTIDE SEQUENCE</scope>
</reference>
<dbReference type="PROSITE" id="PS50994">
    <property type="entry name" value="INTEGRASE"/>
    <property type="match status" value="1"/>
</dbReference>
<feature type="domain" description="Integrase catalytic" evidence="1">
    <location>
        <begin position="96"/>
        <end position="259"/>
    </location>
</feature>
<dbReference type="SUPFAM" id="SSF56672">
    <property type="entry name" value="DNA/RNA polymerases"/>
    <property type="match status" value="1"/>
</dbReference>
<dbReference type="InterPro" id="IPR013103">
    <property type="entry name" value="RVT_2"/>
</dbReference>
<dbReference type="AlphaFoldDB" id="A0AAV0CP22"/>
<dbReference type="InterPro" id="IPR012337">
    <property type="entry name" value="RNaseH-like_sf"/>
</dbReference>
<dbReference type="Pfam" id="PF13976">
    <property type="entry name" value="gag_pre-integrs"/>
    <property type="match status" value="1"/>
</dbReference>
<dbReference type="GO" id="GO:0015074">
    <property type="term" value="P:DNA integration"/>
    <property type="evidence" value="ECO:0007669"/>
    <property type="project" value="InterPro"/>
</dbReference>
<dbReference type="InterPro" id="IPR001584">
    <property type="entry name" value="Integrase_cat-core"/>
</dbReference>
<proteinExistence type="predicted"/>
<gene>
    <name evidence="2" type="ORF">CEPIT_LOCUS7943</name>
</gene>
<dbReference type="Pfam" id="PF25597">
    <property type="entry name" value="SH3_retrovirus"/>
    <property type="match status" value="1"/>
</dbReference>